<protein>
    <submittedName>
        <fullName evidence="18">TonB-dependent hemoglobin/transferrin/lactoferrin family receptor</fullName>
    </submittedName>
</protein>
<proteinExistence type="inferred from homology"/>
<dbReference type="OrthoDB" id="9764669at2"/>
<evidence type="ECO:0000313" key="19">
    <source>
        <dbReference type="Proteomes" id="UP000325713"/>
    </source>
</evidence>
<evidence type="ECO:0000256" key="10">
    <source>
        <dbReference type="ARBA" id="ARBA00023237"/>
    </source>
</evidence>
<dbReference type="SUPFAM" id="SSF56935">
    <property type="entry name" value="Porins"/>
    <property type="match status" value="1"/>
</dbReference>
<dbReference type="NCBIfam" id="TIGR01785">
    <property type="entry name" value="TonB-hemin"/>
    <property type="match status" value="1"/>
</dbReference>
<keyword evidence="4 11" id="KW-1134">Transmembrane beta strand</keyword>
<comment type="subcellular location">
    <subcellularLocation>
        <location evidence="1 11">Cell outer membrane</location>
        <topology evidence="1 11">Multi-pass membrane protein</topology>
    </subcellularLocation>
</comment>
<dbReference type="GO" id="GO:0009279">
    <property type="term" value="C:cell outer membrane"/>
    <property type="evidence" value="ECO:0007669"/>
    <property type="project" value="UniProtKB-SubCell"/>
</dbReference>
<dbReference type="Gene3D" id="2.170.130.10">
    <property type="entry name" value="TonB-dependent receptor, plug domain"/>
    <property type="match status" value="1"/>
</dbReference>
<dbReference type="InterPro" id="IPR011276">
    <property type="entry name" value="TonB_haem/Hb_rcpt"/>
</dbReference>
<keyword evidence="9 18" id="KW-0675">Receptor</keyword>
<sequence>MKRSLLACTITALFPTIPLTAWAAPGDENANNNTELDTVVVTASRYEQTLDKAAPNVAVISRRTMDSAATHNLDDIMLYEPGVSVTTDNTRRGNGSINIRGIDGNRILMMVDGVRIPESYAGGGPNNTVSGRDLVETDTLKQVDIVKGPYSALYGSDALGGVVNMSTYSPSDFVDADKPVYFGVKQSYHSSDRSHGTTATIAGHTDMAEGLLMYTNRNGHEYKNRGSIDTLGGSRTKNNPQDTHSNNILAKGSIGNEQHRIELLWERFSRKNDTNVLNAMGSVARGPRVTNTSEYFARDRARRQRSEIGYRYTGQGTLQEAAVQLYHQKLNAEDDAVIGETTSMGNNIISRSTRYSDYGFNQTTKGVNTRTIWGLTTGGIEHRIVAGAEYKQSDTARPRDSLTINSDGTTSKIYAGSLYPNKTFPDSRRKTFSIYAQDSLIFNNGITLTPALRYEKETLNPQIDQAYLNAKPQELPQKFSDHAFTPSLRLSVPFNQNWTGFASYSRGFRTPPFDSATMSFSNNAYGYRIIPNHNLKSERSDSIELGMKYIHQRGNAQITAFHNRYRDFINNRLLRVDNSGPRPIQIFQYDNLDKVKTHGIEASGQLRLTENWRLNGGIAWMRGKDGNGGNLDTAYPLNGVVGLDYVQSKWGISSKLRWAKAQKRVSSDNVFQTPGYGVWDASAWYKPNKNIELGLNIYNIGNKKYWQHADMAGRARQGADIYTQPGRNVAASLRVAF</sequence>
<evidence type="ECO:0000256" key="13">
    <source>
        <dbReference type="RuleBase" id="RU003357"/>
    </source>
</evidence>
<evidence type="ECO:0000259" key="16">
    <source>
        <dbReference type="Pfam" id="PF00593"/>
    </source>
</evidence>
<evidence type="ECO:0000256" key="15">
    <source>
        <dbReference type="SAM" id="SignalP"/>
    </source>
</evidence>
<accession>A0A5J6Q1Y0</accession>
<dbReference type="KEGG" id="nzl:D0T92_08220"/>
<evidence type="ECO:0000256" key="2">
    <source>
        <dbReference type="ARBA" id="ARBA00009810"/>
    </source>
</evidence>
<gene>
    <name evidence="18" type="ORF">D0T92_08220</name>
</gene>
<dbReference type="InterPro" id="IPR036942">
    <property type="entry name" value="Beta-barrel_TonB_sf"/>
</dbReference>
<evidence type="ECO:0000256" key="11">
    <source>
        <dbReference type="PROSITE-ProRule" id="PRU01360"/>
    </source>
</evidence>
<dbReference type="InterPro" id="IPR037066">
    <property type="entry name" value="Plug_dom_sf"/>
</dbReference>
<name>A0A5J6Q1Y0_9NEIS</name>
<feature type="domain" description="TonB-dependent receptor-like beta-barrel" evidence="16">
    <location>
        <begin position="264"/>
        <end position="700"/>
    </location>
</feature>
<evidence type="ECO:0000256" key="12">
    <source>
        <dbReference type="PROSITE-ProRule" id="PRU10143"/>
    </source>
</evidence>
<feature type="compositionally biased region" description="Polar residues" evidence="14">
    <location>
        <begin position="233"/>
        <end position="248"/>
    </location>
</feature>
<dbReference type="GO" id="GO:0044718">
    <property type="term" value="P:siderophore transmembrane transport"/>
    <property type="evidence" value="ECO:0007669"/>
    <property type="project" value="TreeGrafter"/>
</dbReference>
<evidence type="ECO:0000256" key="6">
    <source>
        <dbReference type="ARBA" id="ARBA00022729"/>
    </source>
</evidence>
<feature type="region of interest" description="Disordered" evidence="14">
    <location>
        <begin position="223"/>
        <end position="252"/>
    </location>
</feature>
<dbReference type="InterPro" id="IPR010949">
    <property type="entry name" value="TonB_Hb/transfer/lactofer_rcpt"/>
</dbReference>
<dbReference type="Proteomes" id="UP000325713">
    <property type="component" value="Chromosome"/>
</dbReference>
<dbReference type="InterPro" id="IPR000531">
    <property type="entry name" value="Beta-barrel_TonB"/>
</dbReference>
<dbReference type="AlphaFoldDB" id="A0A5J6Q1Y0"/>
<reference evidence="18 19" key="1">
    <citation type="submission" date="2018-08" db="EMBL/GenBank/DDBJ databases">
        <title>Neisseria zalophi ATCC BAA-2455 complete genome.</title>
        <authorList>
            <person name="Veseli I.A."/>
            <person name="Buttler R."/>
            <person name="Mascarenhas dos Santos A.C."/>
            <person name="Pombert J.-F."/>
        </authorList>
    </citation>
    <scope>NUCLEOTIDE SEQUENCE [LARGE SCALE GENOMIC DNA]</scope>
    <source>
        <strain evidence="18 19">ATCC BAA-2455</strain>
    </source>
</reference>
<dbReference type="InterPro" id="IPR012910">
    <property type="entry name" value="Plug_dom"/>
</dbReference>
<evidence type="ECO:0000256" key="4">
    <source>
        <dbReference type="ARBA" id="ARBA00022452"/>
    </source>
</evidence>
<keyword evidence="10 11" id="KW-0998">Cell outer membrane</keyword>
<evidence type="ECO:0000313" key="18">
    <source>
        <dbReference type="EMBL" id="QEY27202.1"/>
    </source>
</evidence>
<feature type="chain" id="PRO_5023945759" evidence="15">
    <location>
        <begin position="24"/>
        <end position="737"/>
    </location>
</feature>
<dbReference type="PROSITE" id="PS52016">
    <property type="entry name" value="TONB_DEPENDENT_REC_3"/>
    <property type="match status" value="1"/>
</dbReference>
<comment type="similarity">
    <text evidence="2 11 13">Belongs to the TonB-dependent receptor family.</text>
</comment>
<keyword evidence="5 11" id="KW-0812">Transmembrane</keyword>
<evidence type="ECO:0000256" key="9">
    <source>
        <dbReference type="ARBA" id="ARBA00023170"/>
    </source>
</evidence>
<keyword evidence="19" id="KW-1185">Reference proteome</keyword>
<dbReference type="GO" id="GO:0015232">
    <property type="term" value="F:heme transmembrane transporter activity"/>
    <property type="evidence" value="ECO:0007669"/>
    <property type="project" value="InterPro"/>
</dbReference>
<dbReference type="Gene3D" id="2.40.170.20">
    <property type="entry name" value="TonB-dependent receptor, beta-barrel domain"/>
    <property type="match status" value="1"/>
</dbReference>
<evidence type="ECO:0000256" key="5">
    <source>
        <dbReference type="ARBA" id="ARBA00022692"/>
    </source>
</evidence>
<dbReference type="GO" id="GO:0015344">
    <property type="term" value="F:siderophore uptake transmembrane transporter activity"/>
    <property type="evidence" value="ECO:0007669"/>
    <property type="project" value="TreeGrafter"/>
</dbReference>
<dbReference type="PANTHER" id="PTHR30069">
    <property type="entry name" value="TONB-DEPENDENT OUTER MEMBRANE RECEPTOR"/>
    <property type="match status" value="1"/>
</dbReference>
<feature type="signal peptide" evidence="15">
    <location>
        <begin position="1"/>
        <end position="23"/>
    </location>
</feature>
<keyword evidence="8 11" id="KW-0472">Membrane</keyword>
<evidence type="ECO:0000256" key="7">
    <source>
        <dbReference type="ARBA" id="ARBA00023077"/>
    </source>
</evidence>
<organism evidence="18 19">
    <name type="scientific">Neisseria zalophi</name>
    <dbReference type="NCBI Taxonomy" id="640030"/>
    <lineage>
        <taxon>Bacteria</taxon>
        <taxon>Pseudomonadati</taxon>
        <taxon>Pseudomonadota</taxon>
        <taxon>Betaproteobacteria</taxon>
        <taxon>Neisseriales</taxon>
        <taxon>Neisseriaceae</taxon>
        <taxon>Neisseria</taxon>
    </lineage>
</organism>
<feature type="domain" description="TonB-dependent receptor plug" evidence="17">
    <location>
        <begin position="53"/>
        <end position="162"/>
    </location>
</feature>
<dbReference type="Pfam" id="PF07715">
    <property type="entry name" value="Plug"/>
    <property type="match status" value="1"/>
</dbReference>
<evidence type="ECO:0000256" key="14">
    <source>
        <dbReference type="SAM" id="MobiDB-lite"/>
    </source>
</evidence>
<dbReference type="NCBIfam" id="TIGR01786">
    <property type="entry name" value="TonB-hemlactrns"/>
    <property type="match status" value="1"/>
</dbReference>
<evidence type="ECO:0000256" key="1">
    <source>
        <dbReference type="ARBA" id="ARBA00004571"/>
    </source>
</evidence>
<dbReference type="InterPro" id="IPR010916">
    <property type="entry name" value="TonB_box_CS"/>
</dbReference>
<feature type="short sequence motif" description="TonB box" evidence="12">
    <location>
        <begin position="38"/>
        <end position="44"/>
    </location>
</feature>
<dbReference type="PROSITE" id="PS00430">
    <property type="entry name" value="TONB_DEPENDENT_REC_1"/>
    <property type="match status" value="1"/>
</dbReference>
<dbReference type="PANTHER" id="PTHR30069:SF29">
    <property type="entry name" value="HEMOGLOBIN AND HEMOGLOBIN-HAPTOGLOBIN-BINDING PROTEIN 1-RELATED"/>
    <property type="match status" value="1"/>
</dbReference>
<evidence type="ECO:0000259" key="17">
    <source>
        <dbReference type="Pfam" id="PF07715"/>
    </source>
</evidence>
<dbReference type="CDD" id="cd01347">
    <property type="entry name" value="ligand_gated_channel"/>
    <property type="match status" value="1"/>
</dbReference>
<keyword evidence="3 11" id="KW-0813">Transport</keyword>
<evidence type="ECO:0000256" key="3">
    <source>
        <dbReference type="ARBA" id="ARBA00022448"/>
    </source>
</evidence>
<dbReference type="Pfam" id="PF00593">
    <property type="entry name" value="TonB_dep_Rec_b-barrel"/>
    <property type="match status" value="1"/>
</dbReference>
<evidence type="ECO:0000256" key="8">
    <source>
        <dbReference type="ARBA" id="ARBA00023136"/>
    </source>
</evidence>
<keyword evidence="6 15" id="KW-0732">Signal</keyword>
<dbReference type="InterPro" id="IPR039426">
    <property type="entry name" value="TonB-dep_rcpt-like"/>
</dbReference>
<keyword evidence="7 12" id="KW-0798">TonB box</keyword>
<dbReference type="EMBL" id="CP031700">
    <property type="protein sequence ID" value="QEY27202.1"/>
    <property type="molecule type" value="Genomic_DNA"/>
</dbReference>